<protein>
    <submittedName>
        <fullName evidence="7">DEHA2C00814p</fullName>
    </submittedName>
</protein>
<dbReference type="InterPro" id="IPR002403">
    <property type="entry name" value="Cyt_P450_E_grp-IV"/>
</dbReference>
<evidence type="ECO:0000313" key="7">
    <source>
        <dbReference type="EMBL" id="CAG85742.2"/>
    </source>
</evidence>
<dbReference type="HOGENOM" id="CLU_001570_14_2_1"/>
<proteinExistence type="inferred from homology"/>
<dbReference type="GO" id="GO:0005506">
    <property type="term" value="F:iron ion binding"/>
    <property type="evidence" value="ECO:0007669"/>
    <property type="project" value="InterPro"/>
</dbReference>
<dbReference type="OrthoDB" id="1470350at2759"/>
<dbReference type="PANTHER" id="PTHR24305">
    <property type="entry name" value="CYTOCHROME P450"/>
    <property type="match status" value="1"/>
</dbReference>
<dbReference type="GO" id="GO:0020037">
    <property type="term" value="F:heme binding"/>
    <property type="evidence" value="ECO:0007669"/>
    <property type="project" value="InterPro"/>
</dbReference>
<comment type="cofactor">
    <cofactor evidence="1 5">
        <name>heme</name>
        <dbReference type="ChEBI" id="CHEBI:30413"/>
    </cofactor>
</comment>
<keyword evidence="5 6" id="KW-0349">Heme</keyword>
<dbReference type="STRING" id="284592.Q6BVQ3"/>
<dbReference type="Pfam" id="PF00067">
    <property type="entry name" value="p450"/>
    <property type="match status" value="1"/>
</dbReference>
<organism evidence="7 8">
    <name type="scientific">Debaryomyces hansenii (strain ATCC 36239 / CBS 767 / BCRC 21394 / JCM 1990 / NBRC 0083 / IGC 2968)</name>
    <name type="common">Yeast</name>
    <name type="synonym">Torulaspora hansenii</name>
    <dbReference type="NCBI Taxonomy" id="284592"/>
    <lineage>
        <taxon>Eukaryota</taxon>
        <taxon>Fungi</taxon>
        <taxon>Dikarya</taxon>
        <taxon>Ascomycota</taxon>
        <taxon>Saccharomycotina</taxon>
        <taxon>Pichiomycetes</taxon>
        <taxon>Debaryomycetaceae</taxon>
        <taxon>Debaryomyces</taxon>
    </lineage>
</organism>
<keyword evidence="3 5" id="KW-0479">Metal-binding</keyword>
<dbReference type="InterPro" id="IPR036396">
    <property type="entry name" value="Cyt_P450_sf"/>
</dbReference>
<evidence type="ECO:0000256" key="2">
    <source>
        <dbReference type="ARBA" id="ARBA00010617"/>
    </source>
</evidence>
<reference evidence="7 8" key="1">
    <citation type="journal article" date="2004" name="Nature">
        <title>Genome evolution in yeasts.</title>
        <authorList>
            <consortium name="Genolevures"/>
            <person name="Dujon B."/>
            <person name="Sherman D."/>
            <person name="Fischer G."/>
            <person name="Durrens P."/>
            <person name="Casaregola S."/>
            <person name="Lafontaine I."/>
            <person name="de Montigny J."/>
            <person name="Marck C."/>
            <person name="Neuveglise C."/>
            <person name="Talla E."/>
            <person name="Goffard N."/>
            <person name="Frangeul L."/>
            <person name="Aigle M."/>
            <person name="Anthouard V."/>
            <person name="Babour A."/>
            <person name="Barbe V."/>
            <person name="Barnay S."/>
            <person name="Blanchin S."/>
            <person name="Beckerich J.M."/>
            <person name="Beyne E."/>
            <person name="Bleykasten C."/>
            <person name="Boisrame A."/>
            <person name="Boyer J."/>
            <person name="Cattolico L."/>
            <person name="Confanioleri F."/>
            <person name="de Daruvar A."/>
            <person name="Despons L."/>
            <person name="Fabre E."/>
            <person name="Fairhead C."/>
            <person name="Ferry-Dumazet H."/>
            <person name="Groppi A."/>
            <person name="Hantraye F."/>
            <person name="Hennequin C."/>
            <person name="Jauniaux N."/>
            <person name="Joyet P."/>
            <person name="Kachouri R."/>
            <person name="Kerrest A."/>
            <person name="Koszul R."/>
            <person name="Lemaire M."/>
            <person name="Lesur I."/>
            <person name="Ma L."/>
            <person name="Muller H."/>
            <person name="Nicaud J.M."/>
            <person name="Nikolski M."/>
            <person name="Oztas S."/>
            <person name="Ozier-Kalogeropoulos O."/>
            <person name="Pellenz S."/>
            <person name="Potier S."/>
            <person name="Richard G.F."/>
            <person name="Straub M.L."/>
            <person name="Suleau A."/>
            <person name="Swennene D."/>
            <person name="Tekaia F."/>
            <person name="Wesolowski-Louvel M."/>
            <person name="Westhof E."/>
            <person name="Wirth B."/>
            <person name="Zeniou-Meyer M."/>
            <person name="Zivanovic I."/>
            <person name="Bolotin-Fukuhara M."/>
            <person name="Thierry A."/>
            <person name="Bouchier C."/>
            <person name="Caudron B."/>
            <person name="Scarpelli C."/>
            <person name="Gaillardin C."/>
            <person name="Weissenbach J."/>
            <person name="Wincker P."/>
            <person name="Souciet J.L."/>
        </authorList>
    </citation>
    <scope>NUCLEOTIDE SEQUENCE [LARGE SCALE GENOMIC DNA]</scope>
    <source>
        <strain evidence="8">ATCC 36239 / CBS 767 / BCRC 21394 / JCM 1990 / NBRC 0083 / IGC 2968</strain>
    </source>
</reference>
<dbReference type="VEuPathDB" id="FungiDB:DEHA2C00814g"/>
<dbReference type="RefSeq" id="XP_457716.2">
    <property type="nucleotide sequence ID" value="XM_457716.2"/>
</dbReference>
<evidence type="ECO:0000256" key="4">
    <source>
        <dbReference type="ARBA" id="ARBA00023004"/>
    </source>
</evidence>
<dbReference type="GO" id="GO:0004497">
    <property type="term" value="F:monooxygenase activity"/>
    <property type="evidence" value="ECO:0007669"/>
    <property type="project" value="UniProtKB-KW"/>
</dbReference>
<dbReference type="PRINTS" id="PR00465">
    <property type="entry name" value="EP450IV"/>
</dbReference>
<feature type="binding site" description="axial binding residue" evidence="5">
    <location>
        <position position="433"/>
    </location>
    <ligand>
        <name>heme</name>
        <dbReference type="ChEBI" id="CHEBI:30413"/>
    </ligand>
    <ligandPart>
        <name>Fe</name>
        <dbReference type="ChEBI" id="CHEBI:18248"/>
    </ligandPart>
</feature>
<dbReference type="GeneID" id="2900140"/>
<keyword evidence="6" id="KW-0503">Monooxygenase</keyword>
<dbReference type="SUPFAM" id="SSF48264">
    <property type="entry name" value="Cytochrome P450"/>
    <property type="match status" value="1"/>
</dbReference>
<dbReference type="PANTHER" id="PTHR24305:SF166">
    <property type="entry name" value="CYTOCHROME P450 12A4, MITOCHONDRIAL-RELATED"/>
    <property type="match status" value="1"/>
</dbReference>
<dbReference type="CDD" id="cd11059">
    <property type="entry name" value="CYP_fungal"/>
    <property type="match status" value="1"/>
</dbReference>
<dbReference type="InterPro" id="IPR017972">
    <property type="entry name" value="Cyt_P450_CS"/>
</dbReference>
<dbReference type="KEGG" id="dha:DEHA2C00814g"/>
<dbReference type="EMBL" id="CR382135">
    <property type="protein sequence ID" value="CAG85742.2"/>
    <property type="molecule type" value="Genomic_DNA"/>
</dbReference>
<dbReference type="InParanoid" id="Q6BVQ3"/>
<dbReference type="InterPro" id="IPR050121">
    <property type="entry name" value="Cytochrome_P450_monoxygenase"/>
</dbReference>
<dbReference type="eggNOG" id="KOG0159">
    <property type="taxonomic scope" value="Eukaryota"/>
</dbReference>
<dbReference type="Proteomes" id="UP000000599">
    <property type="component" value="Chromosome C"/>
</dbReference>
<dbReference type="AlphaFoldDB" id="Q6BVQ3"/>
<evidence type="ECO:0000256" key="5">
    <source>
        <dbReference type="PIRSR" id="PIRSR602403-1"/>
    </source>
</evidence>
<dbReference type="PRINTS" id="PR00385">
    <property type="entry name" value="P450"/>
</dbReference>
<evidence type="ECO:0000313" key="8">
    <source>
        <dbReference type="Proteomes" id="UP000000599"/>
    </source>
</evidence>
<evidence type="ECO:0000256" key="1">
    <source>
        <dbReference type="ARBA" id="ARBA00001971"/>
    </source>
</evidence>
<gene>
    <name evidence="7" type="ordered locus">DEHA2C00814g</name>
</gene>
<sequence>MVRPFFASPLKNIPGPYWNRVSVFPSLNSQRTHKWIETVYNLHSKYGTVVVLSPYEISVNGSSQYIKDIYVKNFCKGKFYDNFRNHGHDNPFSESKNDVHLKYKKILMNTYNKTSILSPQNPTRSHLVSTVSKVLGRVRKEQELNKYRAIDVYSLFSCLAMDVISAFELGKDSGTNLLEHQESEEVVHWYRKKDSMGFWTTLMPRFWNLAATKEIKQAVNSIEQWHMSLYSHAEKNMNEEKQSYCPSLKVLQLNGFHDKNAYSFITDNIFAGHRTTAIQLTYLCYEISRPVNRKWQDILKRELVEHFDEPLNNESIIQDFEIVDKLPVLNALLQENLRVHSSIPGAQPRVVDRKYTVEVQKVDKISKVLIPEGTIISCLPYAMHRQEEIFPSPDNFKPERWLRYNEENDADFKARISNQQRFMMPFGKGIRSCLGMNLALLEIKFTLANLYWHSRSEISDKWCKIENTLGGCPIKLGQISQGMNCTDQEKMVMVDSYTTRPLNDECWLSFYFRNN</sequence>
<accession>Q6BVQ3</accession>
<comment type="similarity">
    <text evidence="2 6">Belongs to the cytochrome P450 family.</text>
</comment>
<dbReference type="Gene3D" id="1.10.630.10">
    <property type="entry name" value="Cytochrome P450"/>
    <property type="match status" value="1"/>
</dbReference>
<keyword evidence="4 5" id="KW-0408">Iron</keyword>
<name>Q6BVQ3_DEBHA</name>
<dbReference type="GO" id="GO:0016705">
    <property type="term" value="F:oxidoreductase activity, acting on paired donors, with incorporation or reduction of molecular oxygen"/>
    <property type="evidence" value="ECO:0007669"/>
    <property type="project" value="InterPro"/>
</dbReference>
<dbReference type="PROSITE" id="PS00086">
    <property type="entry name" value="CYTOCHROME_P450"/>
    <property type="match status" value="1"/>
</dbReference>
<evidence type="ECO:0000256" key="6">
    <source>
        <dbReference type="RuleBase" id="RU000461"/>
    </source>
</evidence>
<dbReference type="InterPro" id="IPR001128">
    <property type="entry name" value="Cyt_P450"/>
</dbReference>
<keyword evidence="8" id="KW-1185">Reference proteome</keyword>
<keyword evidence="6" id="KW-0560">Oxidoreductase</keyword>
<evidence type="ECO:0000256" key="3">
    <source>
        <dbReference type="ARBA" id="ARBA00022723"/>
    </source>
</evidence>